<accession>A0A426VDI7</accession>
<organism evidence="13 14">
    <name type="scientific">Aquabacterium soli</name>
    <dbReference type="NCBI Taxonomy" id="2493092"/>
    <lineage>
        <taxon>Bacteria</taxon>
        <taxon>Pseudomonadati</taxon>
        <taxon>Pseudomonadota</taxon>
        <taxon>Betaproteobacteria</taxon>
        <taxon>Burkholderiales</taxon>
        <taxon>Aquabacterium</taxon>
    </lineage>
</organism>
<dbReference type="SMART" id="SM00387">
    <property type="entry name" value="HATPase_c"/>
    <property type="match status" value="1"/>
</dbReference>
<dbReference type="PRINTS" id="PR00344">
    <property type="entry name" value="BCTRLSENSOR"/>
</dbReference>
<dbReference type="Gene3D" id="3.30.565.10">
    <property type="entry name" value="Histidine kinase-like ATPase, C-terminal domain"/>
    <property type="match status" value="1"/>
</dbReference>
<dbReference type="InterPro" id="IPR011006">
    <property type="entry name" value="CheY-like_superfamily"/>
</dbReference>
<dbReference type="PANTHER" id="PTHR45339:SF1">
    <property type="entry name" value="HYBRID SIGNAL TRANSDUCTION HISTIDINE KINASE J"/>
    <property type="match status" value="1"/>
</dbReference>
<name>A0A426VDI7_9BURK</name>
<dbReference type="SMART" id="SM00448">
    <property type="entry name" value="REC"/>
    <property type="match status" value="1"/>
</dbReference>
<protein>
    <recommendedName>
        <fullName evidence="8">Virulence sensor protein BvgS</fullName>
        <ecNumber evidence="2">2.7.13.3</ecNumber>
    </recommendedName>
</protein>
<dbReference type="Pfam" id="PF00072">
    <property type="entry name" value="Response_reg"/>
    <property type="match status" value="1"/>
</dbReference>
<proteinExistence type="predicted"/>
<keyword evidence="10" id="KW-1133">Transmembrane helix</keyword>
<evidence type="ECO:0000256" key="5">
    <source>
        <dbReference type="ARBA" id="ARBA00023012"/>
    </source>
</evidence>
<gene>
    <name evidence="13" type="ORF">EIP75_07795</name>
</gene>
<dbReference type="EMBL" id="RSED01000005">
    <property type="protein sequence ID" value="RRS04870.1"/>
    <property type="molecule type" value="Genomic_DNA"/>
</dbReference>
<evidence type="ECO:0000313" key="13">
    <source>
        <dbReference type="EMBL" id="RRS04870.1"/>
    </source>
</evidence>
<reference evidence="13 14" key="1">
    <citation type="submission" date="2018-12" db="EMBL/GenBank/DDBJ databases">
        <title>The whole draft genome of Aquabacterium sp. SJQ9.</title>
        <authorList>
            <person name="Sun L."/>
            <person name="Gao X."/>
            <person name="Chen W."/>
            <person name="Huang K."/>
        </authorList>
    </citation>
    <scope>NUCLEOTIDE SEQUENCE [LARGE SCALE GENOMIC DNA]</scope>
    <source>
        <strain evidence="13 14">SJQ9</strain>
    </source>
</reference>
<dbReference type="InterPro" id="IPR005467">
    <property type="entry name" value="His_kinase_dom"/>
</dbReference>
<dbReference type="InterPro" id="IPR036890">
    <property type="entry name" value="HATPase_C_sf"/>
</dbReference>
<dbReference type="SMART" id="SM00388">
    <property type="entry name" value="HisKA"/>
    <property type="match status" value="1"/>
</dbReference>
<evidence type="ECO:0000256" key="2">
    <source>
        <dbReference type="ARBA" id="ARBA00012438"/>
    </source>
</evidence>
<dbReference type="FunFam" id="3.30.565.10:FF:000010">
    <property type="entry name" value="Sensor histidine kinase RcsC"/>
    <property type="match status" value="1"/>
</dbReference>
<keyword evidence="5" id="KW-0902">Two-component regulatory system</keyword>
<dbReference type="Gene3D" id="1.10.287.130">
    <property type="match status" value="1"/>
</dbReference>
<feature type="transmembrane region" description="Helical" evidence="10">
    <location>
        <begin position="222"/>
        <end position="241"/>
    </location>
</feature>
<evidence type="ECO:0000259" key="11">
    <source>
        <dbReference type="PROSITE" id="PS50109"/>
    </source>
</evidence>
<evidence type="ECO:0000256" key="3">
    <source>
        <dbReference type="ARBA" id="ARBA00022553"/>
    </source>
</evidence>
<evidence type="ECO:0000256" key="9">
    <source>
        <dbReference type="PROSITE-ProRule" id="PRU00169"/>
    </source>
</evidence>
<dbReference type="CDD" id="cd17546">
    <property type="entry name" value="REC_hyHK_CKI1_RcsC-like"/>
    <property type="match status" value="1"/>
</dbReference>
<comment type="function">
    <text evidence="7">Member of the two-component regulatory system BvgS/BvgA. Phosphorylates BvgA via a four-step phosphorelay in response to environmental signals.</text>
</comment>
<keyword evidence="10" id="KW-0812">Transmembrane</keyword>
<evidence type="ECO:0000256" key="7">
    <source>
        <dbReference type="ARBA" id="ARBA00058004"/>
    </source>
</evidence>
<dbReference type="InterPro" id="IPR003661">
    <property type="entry name" value="HisK_dim/P_dom"/>
</dbReference>
<dbReference type="PANTHER" id="PTHR45339">
    <property type="entry name" value="HYBRID SIGNAL TRANSDUCTION HISTIDINE KINASE J"/>
    <property type="match status" value="1"/>
</dbReference>
<feature type="transmembrane region" description="Helical" evidence="10">
    <location>
        <begin position="80"/>
        <end position="104"/>
    </location>
</feature>
<dbReference type="Pfam" id="PF00512">
    <property type="entry name" value="HisKA"/>
    <property type="match status" value="1"/>
</dbReference>
<dbReference type="SUPFAM" id="SSF47384">
    <property type="entry name" value="Homodimeric domain of signal transducing histidine kinase"/>
    <property type="match status" value="1"/>
</dbReference>
<dbReference type="CDD" id="cd16922">
    <property type="entry name" value="HATPase_EvgS-ArcB-TorS-like"/>
    <property type="match status" value="1"/>
</dbReference>
<dbReference type="EC" id="2.7.13.3" evidence="2"/>
<dbReference type="PROSITE" id="PS50110">
    <property type="entry name" value="RESPONSE_REGULATORY"/>
    <property type="match status" value="1"/>
</dbReference>
<feature type="transmembrane region" description="Helical" evidence="10">
    <location>
        <begin position="148"/>
        <end position="167"/>
    </location>
</feature>
<evidence type="ECO:0000256" key="1">
    <source>
        <dbReference type="ARBA" id="ARBA00000085"/>
    </source>
</evidence>
<keyword evidence="10" id="KW-0472">Membrane</keyword>
<dbReference type="Gene3D" id="3.40.50.2300">
    <property type="match status" value="1"/>
</dbReference>
<dbReference type="AlphaFoldDB" id="A0A426VDI7"/>
<feature type="transmembrane region" description="Helical" evidence="10">
    <location>
        <begin position="173"/>
        <end position="191"/>
    </location>
</feature>
<evidence type="ECO:0000313" key="14">
    <source>
        <dbReference type="Proteomes" id="UP000269265"/>
    </source>
</evidence>
<dbReference type="SUPFAM" id="SSF55874">
    <property type="entry name" value="ATPase domain of HSP90 chaperone/DNA topoisomerase II/histidine kinase"/>
    <property type="match status" value="1"/>
</dbReference>
<evidence type="ECO:0000256" key="10">
    <source>
        <dbReference type="SAM" id="Phobius"/>
    </source>
</evidence>
<comment type="caution">
    <text evidence="13">The sequence shown here is derived from an EMBL/GenBank/DDBJ whole genome shotgun (WGS) entry which is preliminary data.</text>
</comment>
<sequence length="668" mass="73462">MPPRYTFPGAPADLNMAGQQPVFLVENVTRLATQFKRLIFQGPELSVVSRHAMSHPSASGQYPPVDTVVRRQIRAEQLRMLFSHTAAATLVATAFAVLLAVYAAQHVDPQMVHLWLGLKIAAALPRIVQEQLFRTRKARPNRRWYNWAVMLILLDGVCWGLAGVMLLPPNNDLALTVIGASLMGVAAVATFTLHANWLANVAYCVPMVLPMAFHLLLRGDAFGLYGGTALLAFMAGLLIVARRAQRTVLELLWHRFLIDRIVSDKEAALDDAERQNLIKSQFVATMSHELRTPLHGILGLTRMLLDSVPDLGHRKQLGLVQRSGEHLLTIINHILDFSRIEAGHLSIDHRAFDLDALLEDVISLTGVSAENKGLILYDHIQLPKPCWVAGDGPKVRQVLLNLVGNAIKFTDKGRIEVRAQRRASDGIIVVQVVDSGIGIAPDDLQRIFDPYRQADAAVGNAVGGTGLGLTISREISRAMGGDITCSSRVGHGSTFEFTVLLPGVAAPASPEPPAVPAWEASRPMSFDDELPMRLRGHVLLAEDNEVNALIVETQLRRMGLTVEQVRDGQEAFERLTSPTARRPDLVLMDCQMPRMDGFEATRRLRQHESDQQLPRLPVVALTASAMAEDSERCLNAGMDAHLPKPFHDTQLTAVLAHHLRSTRSAIVM</sequence>
<keyword evidence="3 9" id="KW-0597">Phosphoprotein</keyword>
<feature type="domain" description="Response regulatory" evidence="12">
    <location>
        <begin position="537"/>
        <end position="659"/>
    </location>
</feature>
<dbReference type="InterPro" id="IPR004358">
    <property type="entry name" value="Sig_transdc_His_kin-like_C"/>
</dbReference>
<dbReference type="PROSITE" id="PS50109">
    <property type="entry name" value="HIS_KIN"/>
    <property type="match status" value="1"/>
</dbReference>
<evidence type="ECO:0000256" key="8">
    <source>
        <dbReference type="ARBA" id="ARBA00070152"/>
    </source>
</evidence>
<dbReference type="GO" id="GO:0000155">
    <property type="term" value="F:phosphorelay sensor kinase activity"/>
    <property type="evidence" value="ECO:0007669"/>
    <property type="project" value="InterPro"/>
</dbReference>
<keyword evidence="14" id="KW-1185">Reference proteome</keyword>
<dbReference type="SUPFAM" id="SSF52172">
    <property type="entry name" value="CheY-like"/>
    <property type="match status" value="1"/>
</dbReference>
<comment type="catalytic activity">
    <reaction evidence="1">
        <text>ATP + protein L-histidine = ADP + protein N-phospho-L-histidine.</text>
        <dbReference type="EC" id="2.7.13.3"/>
    </reaction>
</comment>
<dbReference type="InterPro" id="IPR036097">
    <property type="entry name" value="HisK_dim/P_sf"/>
</dbReference>
<dbReference type="InterPro" id="IPR001789">
    <property type="entry name" value="Sig_transdc_resp-reg_receiver"/>
</dbReference>
<dbReference type="Proteomes" id="UP000269265">
    <property type="component" value="Unassembled WGS sequence"/>
</dbReference>
<evidence type="ECO:0000256" key="6">
    <source>
        <dbReference type="ARBA" id="ARBA00023026"/>
    </source>
</evidence>
<evidence type="ECO:0000256" key="4">
    <source>
        <dbReference type="ARBA" id="ARBA00022729"/>
    </source>
</evidence>
<dbReference type="InterPro" id="IPR003594">
    <property type="entry name" value="HATPase_dom"/>
</dbReference>
<feature type="modified residue" description="4-aspartylphosphate" evidence="9">
    <location>
        <position position="589"/>
    </location>
</feature>
<keyword evidence="6" id="KW-0843">Virulence</keyword>
<keyword evidence="4" id="KW-0732">Signal</keyword>
<evidence type="ECO:0000259" key="12">
    <source>
        <dbReference type="PROSITE" id="PS50110"/>
    </source>
</evidence>
<dbReference type="CDD" id="cd00082">
    <property type="entry name" value="HisKA"/>
    <property type="match status" value="1"/>
</dbReference>
<dbReference type="Pfam" id="PF02518">
    <property type="entry name" value="HATPase_c"/>
    <property type="match status" value="1"/>
</dbReference>
<feature type="domain" description="Histidine kinase" evidence="11">
    <location>
        <begin position="285"/>
        <end position="503"/>
    </location>
</feature>